<sequence length="305" mass="35263">MDMIQTTAQSMFDVFDDEIGVDGYYEMFRAKLFPNSSPNSIDVAAFRLEGKIFRKGSSFSRVRRVSVEQAEKFVAGQITLDDFYPPKPHKMSIPQGRFNEGNHRVLYVAQHPLLAMKECELQTGEYFLLSYIELSIDMCFFYAVPGVDAFTDMVYQLLMSKDKKFYPVINRVSNEMLRFEGFHGIAYDSVKMPKGYIDEKWGAIAEPMNIAVSGEFIRKTKLDVAWLSYCGEGFVPFQHAMFKSLSNKKKNKITHISYWDDKARFIAEVTKEQRRQNLNIGKISRLLDRGSYQDFGHPPVKMLFK</sequence>
<accession>A0ABW7LXM7</accession>
<evidence type="ECO:0000259" key="1">
    <source>
        <dbReference type="Pfam" id="PF08808"/>
    </source>
</evidence>
<organism evidence="2 3">
    <name type="scientific">Pseudomonas kulmbachensis</name>
    <dbReference type="NCBI Taxonomy" id="3043408"/>
    <lineage>
        <taxon>Bacteria</taxon>
        <taxon>Pseudomonadati</taxon>
        <taxon>Pseudomonadota</taxon>
        <taxon>Gammaproteobacteria</taxon>
        <taxon>Pseudomonadales</taxon>
        <taxon>Pseudomonadaceae</taxon>
        <taxon>Pseudomonas</taxon>
    </lineage>
</organism>
<reference evidence="2 3" key="1">
    <citation type="submission" date="2024-10" db="EMBL/GenBank/DDBJ databases">
        <title>Aeromonas and Pseudomonas from the Cagarras Archipelago, Rio de Janeiro, Brazil.</title>
        <authorList>
            <person name="Canellas A.L.B."/>
            <person name="Laport M.S."/>
        </authorList>
    </citation>
    <scope>NUCLEOTIDE SEQUENCE [LARGE SCALE GENOMIC DNA]</scope>
    <source>
        <strain evidence="2 3">CPF-4</strain>
    </source>
</reference>
<evidence type="ECO:0000313" key="3">
    <source>
        <dbReference type="Proteomes" id="UP001609821"/>
    </source>
</evidence>
<dbReference type="Proteomes" id="UP001609821">
    <property type="component" value="Unassembled WGS sequence"/>
</dbReference>
<dbReference type="InterPro" id="IPR014914">
    <property type="entry name" value="RES_dom"/>
</dbReference>
<dbReference type="EMBL" id="JBINXB010000010">
    <property type="protein sequence ID" value="MFH6566286.1"/>
    <property type="molecule type" value="Genomic_DNA"/>
</dbReference>
<comment type="caution">
    <text evidence="2">The sequence shown here is derived from an EMBL/GenBank/DDBJ whole genome shotgun (WGS) entry which is preliminary data.</text>
</comment>
<dbReference type="Pfam" id="PF08808">
    <property type="entry name" value="RES"/>
    <property type="match status" value="1"/>
</dbReference>
<feature type="domain" description="RES" evidence="1">
    <location>
        <begin position="94"/>
        <end position="195"/>
    </location>
</feature>
<name>A0ABW7LXM7_9PSED</name>
<evidence type="ECO:0000313" key="2">
    <source>
        <dbReference type="EMBL" id="MFH6566286.1"/>
    </source>
</evidence>
<proteinExistence type="predicted"/>
<keyword evidence="3" id="KW-1185">Reference proteome</keyword>
<protein>
    <submittedName>
        <fullName evidence="2">RES family NAD+ phosphorylase</fullName>
    </submittedName>
</protein>
<dbReference type="RefSeq" id="WP_395247010.1">
    <property type="nucleotide sequence ID" value="NZ_JBINXA010000001.1"/>
</dbReference>
<gene>
    <name evidence="2" type="ORF">ACHMWK_09965</name>
</gene>